<dbReference type="EMBL" id="GGEC01032003">
    <property type="protein sequence ID" value="MBX12487.1"/>
    <property type="molecule type" value="Transcribed_RNA"/>
</dbReference>
<sequence length="49" mass="5909">MSFHMGNLKDRDYFIIKQLARQRHSKEHPPELIRAAERKVERKPKVEGH</sequence>
<organism evidence="2">
    <name type="scientific">Rhizophora mucronata</name>
    <name type="common">Asiatic mangrove</name>
    <dbReference type="NCBI Taxonomy" id="61149"/>
    <lineage>
        <taxon>Eukaryota</taxon>
        <taxon>Viridiplantae</taxon>
        <taxon>Streptophyta</taxon>
        <taxon>Embryophyta</taxon>
        <taxon>Tracheophyta</taxon>
        <taxon>Spermatophyta</taxon>
        <taxon>Magnoliopsida</taxon>
        <taxon>eudicotyledons</taxon>
        <taxon>Gunneridae</taxon>
        <taxon>Pentapetalae</taxon>
        <taxon>rosids</taxon>
        <taxon>fabids</taxon>
        <taxon>Malpighiales</taxon>
        <taxon>Rhizophoraceae</taxon>
        <taxon>Rhizophora</taxon>
    </lineage>
</organism>
<evidence type="ECO:0000256" key="1">
    <source>
        <dbReference type="SAM" id="MobiDB-lite"/>
    </source>
</evidence>
<accession>A0A2P2L3E1</accession>
<proteinExistence type="predicted"/>
<protein>
    <submittedName>
        <fullName evidence="2">Uncharacterized protein</fullName>
    </submittedName>
</protein>
<feature type="region of interest" description="Disordered" evidence="1">
    <location>
        <begin position="21"/>
        <end position="49"/>
    </location>
</feature>
<feature type="compositionally biased region" description="Basic and acidic residues" evidence="1">
    <location>
        <begin position="27"/>
        <end position="49"/>
    </location>
</feature>
<dbReference type="AlphaFoldDB" id="A0A2P2L3E1"/>
<reference evidence="2" key="1">
    <citation type="submission" date="2018-02" db="EMBL/GenBank/DDBJ databases">
        <title>Rhizophora mucronata_Transcriptome.</title>
        <authorList>
            <person name="Meera S.P."/>
            <person name="Sreeshan A."/>
            <person name="Augustine A."/>
        </authorList>
    </citation>
    <scope>NUCLEOTIDE SEQUENCE</scope>
    <source>
        <tissue evidence="2">Leaf</tissue>
    </source>
</reference>
<evidence type="ECO:0000313" key="2">
    <source>
        <dbReference type="EMBL" id="MBX12487.1"/>
    </source>
</evidence>
<name>A0A2P2L3E1_RHIMU</name>